<comment type="subcellular location">
    <subcellularLocation>
        <location evidence="1">Cell membrane</location>
        <topology evidence="1">Multi-pass membrane protein</topology>
    </subcellularLocation>
</comment>
<feature type="domain" description="ABC transmembrane type-1" evidence="11">
    <location>
        <begin position="30"/>
        <end position="328"/>
    </location>
</feature>
<keyword evidence="6 12" id="KW-0067">ATP-binding</keyword>
<evidence type="ECO:0000256" key="2">
    <source>
        <dbReference type="ARBA" id="ARBA00022448"/>
    </source>
</evidence>
<feature type="domain" description="ABC transporter" evidence="10">
    <location>
        <begin position="364"/>
        <end position="601"/>
    </location>
</feature>
<dbReference type="PANTHER" id="PTHR24221">
    <property type="entry name" value="ATP-BINDING CASSETTE SUB-FAMILY B"/>
    <property type="match status" value="1"/>
</dbReference>
<dbReference type="AlphaFoldDB" id="A0A0P1IVN2"/>
<dbReference type="RefSeq" id="WP_058316533.1">
    <property type="nucleotide sequence ID" value="NZ_CYUE01000025.1"/>
</dbReference>
<dbReference type="InterPro" id="IPR003439">
    <property type="entry name" value="ABC_transporter-like_ATP-bd"/>
</dbReference>
<dbReference type="PROSITE" id="PS50929">
    <property type="entry name" value="ABC_TM1F"/>
    <property type="match status" value="1"/>
</dbReference>
<dbReference type="EMBL" id="CYUE01000025">
    <property type="protein sequence ID" value="CUK27620.1"/>
    <property type="molecule type" value="Genomic_DNA"/>
</dbReference>
<evidence type="ECO:0000259" key="11">
    <source>
        <dbReference type="PROSITE" id="PS50929"/>
    </source>
</evidence>
<keyword evidence="7 9" id="KW-1133">Transmembrane helix</keyword>
<dbReference type="GO" id="GO:0016887">
    <property type="term" value="F:ATP hydrolysis activity"/>
    <property type="evidence" value="ECO:0007669"/>
    <property type="project" value="InterPro"/>
</dbReference>
<dbReference type="InterPro" id="IPR003593">
    <property type="entry name" value="AAA+_ATPase"/>
</dbReference>
<feature type="transmembrane region" description="Helical" evidence="9">
    <location>
        <begin position="160"/>
        <end position="180"/>
    </location>
</feature>
<organism evidence="12 13">
    <name type="scientific">Cognatishimia activa</name>
    <dbReference type="NCBI Taxonomy" id="1715691"/>
    <lineage>
        <taxon>Bacteria</taxon>
        <taxon>Pseudomonadati</taxon>
        <taxon>Pseudomonadota</taxon>
        <taxon>Alphaproteobacteria</taxon>
        <taxon>Rhodobacterales</taxon>
        <taxon>Paracoccaceae</taxon>
        <taxon>Cognatishimia</taxon>
    </lineage>
</organism>
<keyword evidence="5" id="KW-0547">Nucleotide-binding</keyword>
<dbReference type="Gene3D" id="3.40.50.300">
    <property type="entry name" value="P-loop containing nucleotide triphosphate hydrolases"/>
    <property type="match status" value="1"/>
</dbReference>
<keyword evidence="4 9" id="KW-0812">Transmembrane</keyword>
<accession>A0A0P1IVN2</accession>
<reference evidence="13" key="1">
    <citation type="submission" date="2015-09" db="EMBL/GenBank/DDBJ databases">
        <authorList>
            <person name="Rodrigo-Torres Lidia"/>
            <person name="Arahal R.David."/>
        </authorList>
    </citation>
    <scope>NUCLEOTIDE SEQUENCE [LARGE SCALE GENOMIC DNA]</scope>
    <source>
        <strain evidence="13">CECT 5114</strain>
    </source>
</reference>
<name>A0A0P1IVN2_9RHOB</name>
<dbReference type="GO" id="GO:0034040">
    <property type="term" value="F:ATPase-coupled lipid transmembrane transporter activity"/>
    <property type="evidence" value="ECO:0007669"/>
    <property type="project" value="TreeGrafter"/>
</dbReference>
<feature type="transmembrane region" description="Helical" evidence="9">
    <location>
        <begin position="74"/>
        <end position="103"/>
    </location>
</feature>
<evidence type="ECO:0000256" key="4">
    <source>
        <dbReference type="ARBA" id="ARBA00022692"/>
    </source>
</evidence>
<dbReference type="FunFam" id="3.40.50.300:FF:000854">
    <property type="entry name" value="Multidrug ABC transporter ATP-binding protein"/>
    <property type="match status" value="1"/>
</dbReference>
<keyword evidence="13" id="KW-1185">Reference proteome</keyword>
<feature type="transmembrane region" description="Helical" evidence="9">
    <location>
        <begin position="275"/>
        <end position="295"/>
    </location>
</feature>
<dbReference type="InterPro" id="IPR011527">
    <property type="entry name" value="ABC1_TM_dom"/>
</dbReference>
<evidence type="ECO:0000256" key="6">
    <source>
        <dbReference type="ARBA" id="ARBA00022840"/>
    </source>
</evidence>
<dbReference type="GO" id="GO:0005524">
    <property type="term" value="F:ATP binding"/>
    <property type="evidence" value="ECO:0007669"/>
    <property type="project" value="UniProtKB-KW"/>
</dbReference>
<dbReference type="InterPro" id="IPR036640">
    <property type="entry name" value="ABC1_TM_sf"/>
</dbReference>
<dbReference type="InterPro" id="IPR027417">
    <property type="entry name" value="P-loop_NTPase"/>
</dbReference>
<dbReference type="PROSITE" id="PS00211">
    <property type="entry name" value="ABC_TRANSPORTER_1"/>
    <property type="match status" value="1"/>
</dbReference>
<dbReference type="STRING" id="1715691.TA5113_02586"/>
<dbReference type="Pfam" id="PF00664">
    <property type="entry name" value="ABC_membrane"/>
    <property type="match status" value="1"/>
</dbReference>
<evidence type="ECO:0000256" key="7">
    <source>
        <dbReference type="ARBA" id="ARBA00022989"/>
    </source>
</evidence>
<keyword evidence="8 9" id="KW-0472">Membrane</keyword>
<evidence type="ECO:0000313" key="13">
    <source>
        <dbReference type="Proteomes" id="UP000051184"/>
    </source>
</evidence>
<protein>
    <submittedName>
        <fullName evidence="12">Heterocyst differentiation ATP-binding protein HepA</fullName>
    </submittedName>
</protein>
<dbReference type="Pfam" id="PF00005">
    <property type="entry name" value="ABC_tran"/>
    <property type="match status" value="1"/>
</dbReference>
<dbReference type="Proteomes" id="UP000051184">
    <property type="component" value="Unassembled WGS sequence"/>
</dbReference>
<keyword evidence="3" id="KW-1003">Cell membrane</keyword>
<dbReference type="SUPFAM" id="SSF52540">
    <property type="entry name" value="P-loop containing nucleoside triphosphate hydrolases"/>
    <property type="match status" value="1"/>
</dbReference>
<proteinExistence type="predicted"/>
<evidence type="ECO:0000256" key="9">
    <source>
        <dbReference type="SAM" id="Phobius"/>
    </source>
</evidence>
<evidence type="ECO:0000256" key="1">
    <source>
        <dbReference type="ARBA" id="ARBA00004651"/>
    </source>
</evidence>
<evidence type="ECO:0000256" key="3">
    <source>
        <dbReference type="ARBA" id="ARBA00022475"/>
    </source>
</evidence>
<dbReference type="InterPro" id="IPR017871">
    <property type="entry name" value="ABC_transporter-like_CS"/>
</dbReference>
<evidence type="ECO:0000259" key="10">
    <source>
        <dbReference type="PROSITE" id="PS50893"/>
    </source>
</evidence>
<dbReference type="GO" id="GO:0005886">
    <property type="term" value="C:plasma membrane"/>
    <property type="evidence" value="ECO:0007669"/>
    <property type="project" value="UniProtKB-SubCell"/>
</dbReference>
<feature type="transmembrane region" description="Helical" evidence="9">
    <location>
        <begin position="186"/>
        <end position="207"/>
    </location>
</feature>
<evidence type="ECO:0000256" key="5">
    <source>
        <dbReference type="ARBA" id="ARBA00022741"/>
    </source>
</evidence>
<evidence type="ECO:0000313" key="12">
    <source>
        <dbReference type="EMBL" id="CUK27620.1"/>
    </source>
</evidence>
<dbReference type="SUPFAM" id="SSF90123">
    <property type="entry name" value="ABC transporter transmembrane region"/>
    <property type="match status" value="1"/>
</dbReference>
<evidence type="ECO:0000256" key="8">
    <source>
        <dbReference type="ARBA" id="ARBA00023136"/>
    </source>
</evidence>
<dbReference type="GO" id="GO:0140359">
    <property type="term" value="F:ABC-type transporter activity"/>
    <property type="evidence" value="ECO:0007669"/>
    <property type="project" value="InterPro"/>
</dbReference>
<feature type="transmembrane region" description="Helical" evidence="9">
    <location>
        <begin position="29"/>
        <end position="54"/>
    </location>
</feature>
<dbReference type="PANTHER" id="PTHR24221:SF654">
    <property type="entry name" value="ATP-BINDING CASSETTE SUB-FAMILY B MEMBER 6"/>
    <property type="match status" value="1"/>
</dbReference>
<dbReference type="PROSITE" id="PS50893">
    <property type="entry name" value="ABC_TRANSPORTER_2"/>
    <property type="match status" value="1"/>
</dbReference>
<keyword evidence="2" id="KW-0813">Transport</keyword>
<gene>
    <name evidence="12" type="primary">hepA</name>
    <name evidence="12" type="ORF">TA5114_03448</name>
</gene>
<sequence>MSQPNSSIDTFKSGARIVQELAQLNRTRLFLAFGAMIIGGFFDGVSILIVLVILGGAQQVDDGQYNVFHDGGEIFGYALPEISISLNLALVMFLGLLAFTIVIMRFRATQLNLLLFGFANTQRLALFSALSQASWQDIQSRRDSDIEHALTGEIDRITGCAYSVLNFIQAAIFASIYILFGLAISWQMMVSLILVSALLWLGMTPFLRRSARLGQTLQENRGQQYQLISTFLARLKQARVSNTEQQHLSEFREAADNHTSVSQSFARLTATAHGMFQFGIAVAVILFLIVSLQILQRPIPEVVVLLVVALRVALRVQVLQGSAQSFLAERPAWRHIQDLTKRFEKSVAAAPTVKEPVPEIGNCLELKDVSFSYEENETSAISDVTLKIEKDKITALIGPSGSGKSTLVDLMLGLLEPKNGEIRLDGLQMQPEMFASWRDQIAYVGQEATLINGTIRDNLCAYVSEPPDEDAIADALWLANAEDFVMDLNLGLDEPVGERGALLSGGQRQRVAIAAAMLSFRPVLILDEATSALDWESQQVILNGLSHLTNAGTTILLVAHRPSVVLSADNVYVLDNGRIRESGALSDIMEDKDGYLARMIQSEVKS</sequence>
<dbReference type="SMART" id="SM00382">
    <property type="entry name" value="AAA"/>
    <property type="match status" value="1"/>
</dbReference>
<dbReference type="Gene3D" id="1.20.1560.10">
    <property type="entry name" value="ABC transporter type 1, transmembrane domain"/>
    <property type="match status" value="1"/>
</dbReference>
<dbReference type="InterPro" id="IPR039421">
    <property type="entry name" value="Type_1_exporter"/>
</dbReference>